<proteinExistence type="predicted"/>
<protein>
    <submittedName>
        <fullName evidence="3">Uncharacterized protein</fullName>
    </submittedName>
</protein>
<evidence type="ECO:0000313" key="4">
    <source>
        <dbReference type="Proteomes" id="UP000235392"/>
    </source>
</evidence>
<feature type="compositionally biased region" description="Polar residues" evidence="1">
    <location>
        <begin position="50"/>
        <end position="67"/>
    </location>
</feature>
<accession>A0A2N5UCD6</accession>
<evidence type="ECO:0000313" key="2">
    <source>
        <dbReference type="EMBL" id="PLW21346.1"/>
    </source>
</evidence>
<gene>
    <name evidence="3" type="ORF">PCASD_15504</name>
    <name evidence="2" type="ORF">PCASD_17188</name>
</gene>
<organism evidence="3 4">
    <name type="scientific">Puccinia coronata f. sp. avenae</name>
    <dbReference type="NCBI Taxonomy" id="200324"/>
    <lineage>
        <taxon>Eukaryota</taxon>
        <taxon>Fungi</taxon>
        <taxon>Dikarya</taxon>
        <taxon>Basidiomycota</taxon>
        <taxon>Pucciniomycotina</taxon>
        <taxon>Pucciniomycetes</taxon>
        <taxon>Pucciniales</taxon>
        <taxon>Pucciniaceae</taxon>
        <taxon>Puccinia</taxon>
    </lineage>
</organism>
<feature type="compositionally biased region" description="Polar residues" evidence="1">
    <location>
        <begin position="26"/>
        <end position="38"/>
    </location>
</feature>
<dbReference type="AlphaFoldDB" id="A0A2N5UCD6"/>
<evidence type="ECO:0000256" key="1">
    <source>
        <dbReference type="SAM" id="MobiDB-lite"/>
    </source>
</evidence>
<dbReference type="Proteomes" id="UP000235392">
    <property type="component" value="Unassembled WGS sequence"/>
</dbReference>
<dbReference type="EMBL" id="PGCI01000179">
    <property type="protein sequence ID" value="PLW35386.1"/>
    <property type="molecule type" value="Genomic_DNA"/>
</dbReference>
<sequence>MSTPQHGGSFSKPIDLLAGTEPYNHQWSIKSGSASNPPQFDLTAPLGAFPNSSQSTQQAGSPNTTPVRNHKAESSAPTLTPPSAPGATQKLSKAASNINPKFIPAAETTPHPDSSSSASLKSTGHHHTQAHHHPRLNISRARQAAALKLHALSSLSSKSDSRRQSLRSNKPAIDSFSLPDLPPKQSQHPPLPQPQQQPTNLNFSLSSYPISSFTRD</sequence>
<reference evidence="3 4" key="1">
    <citation type="submission" date="2017-11" db="EMBL/GenBank/DDBJ databases">
        <title>De novo assembly and phasing of dikaryotic genomes from two isolates of Puccinia coronata f. sp. avenae, the causal agent of oat crown rust.</title>
        <authorList>
            <person name="Miller M.E."/>
            <person name="Zhang Y."/>
            <person name="Omidvar V."/>
            <person name="Sperschneider J."/>
            <person name="Schwessinger B."/>
            <person name="Raley C."/>
            <person name="Palmer J.M."/>
            <person name="Garnica D."/>
            <person name="Upadhyaya N."/>
            <person name="Rathjen J."/>
            <person name="Taylor J.M."/>
            <person name="Park R.F."/>
            <person name="Dodds P.N."/>
            <person name="Hirsch C.D."/>
            <person name="Kianian S.F."/>
            <person name="Figueroa M."/>
        </authorList>
    </citation>
    <scope>NUCLEOTIDE SEQUENCE [LARGE SCALE GENOMIC DNA]</scope>
    <source>
        <strain evidence="3">12SD80</strain>
    </source>
</reference>
<name>A0A2N5UCD6_9BASI</name>
<feature type="compositionally biased region" description="Basic residues" evidence="1">
    <location>
        <begin position="123"/>
        <end position="135"/>
    </location>
</feature>
<feature type="compositionally biased region" description="Polar residues" evidence="1">
    <location>
        <begin position="111"/>
        <end position="122"/>
    </location>
</feature>
<feature type="compositionally biased region" description="Low complexity" evidence="1">
    <location>
        <begin position="143"/>
        <end position="158"/>
    </location>
</feature>
<feature type="compositionally biased region" description="Polar residues" evidence="1">
    <location>
        <begin position="199"/>
        <end position="216"/>
    </location>
</feature>
<feature type="region of interest" description="Disordered" evidence="1">
    <location>
        <begin position="26"/>
        <end position="216"/>
    </location>
</feature>
<dbReference type="EMBL" id="PGCI01000686">
    <property type="protein sequence ID" value="PLW21346.1"/>
    <property type="molecule type" value="Genomic_DNA"/>
</dbReference>
<feature type="compositionally biased region" description="Polar residues" evidence="1">
    <location>
        <begin position="89"/>
        <end position="99"/>
    </location>
</feature>
<evidence type="ECO:0000313" key="3">
    <source>
        <dbReference type="EMBL" id="PLW35386.1"/>
    </source>
</evidence>
<comment type="caution">
    <text evidence="3">The sequence shown here is derived from an EMBL/GenBank/DDBJ whole genome shotgun (WGS) entry which is preliminary data.</text>
</comment>